<keyword evidence="2" id="KW-0288">FMN</keyword>
<proteinExistence type="predicted"/>
<dbReference type="RefSeq" id="WP_168510723.1">
    <property type="nucleotide sequence ID" value="NZ_JAAXLS010000001.1"/>
</dbReference>
<gene>
    <name evidence="6" type="ORF">HFP15_02020</name>
</gene>
<dbReference type="SUPFAM" id="SSF51679">
    <property type="entry name" value="Bacterial luciferase-like"/>
    <property type="match status" value="1"/>
</dbReference>
<evidence type="ECO:0000256" key="2">
    <source>
        <dbReference type="ARBA" id="ARBA00022643"/>
    </source>
</evidence>
<evidence type="ECO:0000256" key="1">
    <source>
        <dbReference type="ARBA" id="ARBA00022630"/>
    </source>
</evidence>
<dbReference type="EMBL" id="JAAXLS010000001">
    <property type="protein sequence ID" value="NKQ51654.1"/>
    <property type="molecule type" value="Genomic_DNA"/>
</dbReference>
<dbReference type="Pfam" id="PF00296">
    <property type="entry name" value="Bac_luciferase"/>
    <property type="match status" value="1"/>
</dbReference>
<dbReference type="PANTHER" id="PTHR42847">
    <property type="entry name" value="ALKANESULFONATE MONOOXYGENASE"/>
    <property type="match status" value="1"/>
</dbReference>
<protein>
    <submittedName>
        <fullName evidence="6">LLM class flavin-dependent oxidoreductase</fullName>
    </submittedName>
</protein>
<dbReference type="Gene3D" id="3.20.20.30">
    <property type="entry name" value="Luciferase-like domain"/>
    <property type="match status" value="1"/>
</dbReference>
<accession>A0ABX1IY26</accession>
<evidence type="ECO:0000259" key="5">
    <source>
        <dbReference type="Pfam" id="PF00296"/>
    </source>
</evidence>
<reference evidence="6 7" key="1">
    <citation type="submission" date="2020-04" db="EMBL/GenBank/DDBJ databases">
        <title>Novel species.</title>
        <authorList>
            <person name="Teo W.F.A."/>
            <person name="Lipun K."/>
            <person name="Srisuk N."/>
            <person name="Duangmal K."/>
        </authorList>
    </citation>
    <scope>NUCLEOTIDE SEQUENCE [LARGE SCALE GENOMIC DNA]</scope>
    <source>
        <strain evidence="6 7">K13G38</strain>
    </source>
</reference>
<comment type="caution">
    <text evidence="6">The sequence shown here is derived from an EMBL/GenBank/DDBJ whole genome shotgun (WGS) entry which is preliminary data.</text>
</comment>
<organism evidence="6 7">
    <name type="scientific">Amycolatopsis acididurans</name>
    <dbReference type="NCBI Taxonomy" id="2724524"/>
    <lineage>
        <taxon>Bacteria</taxon>
        <taxon>Bacillati</taxon>
        <taxon>Actinomycetota</taxon>
        <taxon>Actinomycetes</taxon>
        <taxon>Pseudonocardiales</taxon>
        <taxon>Pseudonocardiaceae</taxon>
        <taxon>Amycolatopsis</taxon>
    </lineage>
</organism>
<dbReference type="InterPro" id="IPR036661">
    <property type="entry name" value="Luciferase-like_sf"/>
</dbReference>
<keyword evidence="7" id="KW-1185">Reference proteome</keyword>
<evidence type="ECO:0000256" key="3">
    <source>
        <dbReference type="ARBA" id="ARBA00023002"/>
    </source>
</evidence>
<feature type="domain" description="Luciferase-like" evidence="5">
    <location>
        <begin position="12"/>
        <end position="210"/>
    </location>
</feature>
<keyword evidence="1" id="KW-0285">Flavoprotein</keyword>
<keyword evidence="4" id="KW-0503">Monooxygenase</keyword>
<keyword evidence="3" id="KW-0560">Oxidoreductase</keyword>
<dbReference type="InterPro" id="IPR011251">
    <property type="entry name" value="Luciferase-like_dom"/>
</dbReference>
<evidence type="ECO:0000313" key="6">
    <source>
        <dbReference type="EMBL" id="NKQ51654.1"/>
    </source>
</evidence>
<evidence type="ECO:0000313" key="7">
    <source>
        <dbReference type="Proteomes" id="UP000715441"/>
    </source>
</evidence>
<dbReference type="InterPro" id="IPR050172">
    <property type="entry name" value="SsuD_RutA_monooxygenase"/>
</dbReference>
<sequence length="264" mass="28327">MSVHALLIPNAAWPELLERARRLEDLGVATVWVDDHLLNPAKPAQPWLDAWSVLPALAAATSRVRIGPLVANGVLRPAATLVRHALSVDHISGGRLELGIGAGYAAADHAAGAPADLAGLAATVHDGLAGRPVLDGFPGLAPAPERRVPLTIAAHGRKALEVAARYGDRWVSYGGFGLSAAEHLALTRRRIAYLEQARERPVRRMLLAGSPAVTAEPIWSSVAAVEDFTGRYREAGIEEFTFYYPPGPMWTDENADKVFEDYLS</sequence>
<name>A0ABX1IY26_9PSEU</name>
<dbReference type="Proteomes" id="UP000715441">
    <property type="component" value="Unassembled WGS sequence"/>
</dbReference>
<evidence type="ECO:0000256" key="4">
    <source>
        <dbReference type="ARBA" id="ARBA00023033"/>
    </source>
</evidence>
<dbReference type="PANTHER" id="PTHR42847:SF4">
    <property type="entry name" value="ALKANESULFONATE MONOOXYGENASE-RELATED"/>
    <property type="match status" value="1"/>
</dbReference>